<protein>
    <submittedName>
        <fullName evidence="5">Disease resistance protein</fullName>
    </submittedName>
</protein>
<dbReference type="Proteomes" id="UP001163823">
    <property type="component" value="Chromosome 3"/>
</dbReference>
<dbReference type="PANTHER" id="PTHR36766:SF61">
    <property type="entry name" value="NB-ARC DOMAIN DISEASE RESISTANCE PROTEIN"/>
    <property type="match status" value="1"/>
</dbReference>
<reference evidence="5" key="1">
    <citation type="journal article" date="2023" name="Science">
        <title>Elucidation of the pathway for biosynthesis of saponin adjuvants from the soapbark tree.</title>
        <authorList>
            <person name="Reed J."/>
            <person name="Orme A."/>
            <person name="El-Demerdash A."/>
            <person name="Owen C."/>
            <person name="Martin L.B.B."/>
            <person name="Misra R.C."/>
            <person name="Kikuchi S."/>
            <person name="Rejzek M."/>
            <person name="Martin A.C."/>
            <person name="Harkess A."/>
            <person name="Leebens-Mack J."/>
            <person name="Louveau T."/>
            <person name="Stephenson M.J."/>
            <person name="Osbourn A."/>
        </authorList>
    </citation>
    <scope>NUCLEOTIDE SEQUENCE</scope>
    <source>
        <strain evidence="5">S10</strain>
    </source>
</reference>
<dbReference type="InterPro" id="IPR058922">
    <property type="entry name" value="WHD_DRP"/>
</dbReference>
<dbReference type="Pfam" id="PF23559">
    <property type="entry name" value="WHD_DRP"/>
    <property type="match status" value="1"/>
</dbReference>
<feature type="domain" description="NB-ARC" evidence="3">
    <location>
        <begin position="85"/>
        <end position="263"/>
    </location>
</feature>
<dbReference type="AlphaFoldDB" id="A0AAD7Q8K2"/>
<dbReference type="InterPro" id="IPR027417">
    <property type="entry name" value="P-loop_NTPase"/>
</dbReference>
<evidence type="ECO:0000259" key="3">
    <source>
        <dbReference type="Pfam" id="PF00931"/>
    </source>
</evidence>
<evidence type="ECO:0000313" key="5">
    <source>
        <dbReference type="EMBL" id="KAJ7976783.1"/>
    </source>
</evidence>
<proteinExistence type="predicted"/>
<dbReference type="Gene3D" id="1.10.10.10">
    <property type="entry name" value="Winged helix-like DNA-binding domain superfamily/Winged helix DNA-binding domain"/>
    <property type="match status" value="1"/>
</dbReference>
<dbReference type="KEGG" id="qsa:O6P43_006511"/>
<accession>A0AAD7Q8K2</accession>
<sequence length="452" mass="51434">MSGPCSWMLRRSRNITMLCVCGWGSLRTCSLKQKMCSMNLNAKLCGSKLLKLVEAPEGSVDRRIVHRREMTHSFVNASDVIGRDDDKENIIQHFLMHPGDSRTVSVIPIMGIGGLGKTTLAKLVFNDERVNEHFEVKGWVCVSDDFDVKQLMFKIVKSASHENIRSPDPMKSDLDPDHLQTRLRTSFNGRRFLLVLDDVWEEERSKWIELSDLLKGGASGSKILVTTRSSSVASMMGTAPTYMLAGLPHKDCLSLFVKWAFKEGQEKQYPDLVKIGNEIVKKCGGVPLAVRTLGSLLFSKTEQCDWIFVRDSETWKLEQGEDGILSALMLSYNQMPSYLKQCFVACSIFPKDYEFDNIELINFWMAHNLLQSPNENQDLEDIGMQYIIELCSRSFFQDFEDYGHFYIFKLHDLAHDLAVYVSNGECSTVQSHSSKDVKFEFRKSSSFIISCK</sequence>
<feature type="domain" description="Disease resistance protein winged helix" evidence="4">
    <location>
        <begin position="348"/>
        <end position="418"/>
    </location>
</feature>
<dbReference type="InterPro" id="IPR002182">
    <property type="entry name" value="NB-ARC"/>
</dbReference>
<keyword evidence="2" id="KW-0611">Plant defense</keyword>
<dbReference type="PRINTS" id="PR00364">
    <property type="entry name" value="DISEASERSIST"/>
</dbReference>
<keyword evidence="6" id="KW-1185">Reference proteome</keyword>
<dbReference type="GO" id="GO:0006952">
    <property type="term" value="P:defense response"/>
    <property type="evidence" value="ECO:0007669"/>
    <property type="project" value="UniProtKB-KW"/>
</dbReference>
<dbReference type="Pfam" id="PF00931">
    <property type="entry name" value="NB-ARC"/>
    <property type="match status" value="1"/>
</dbReference>
<gene>
    <name evidence="5" type="ORF">O6P43_006511</name>
</gene>
<dbReference type="Gene3D" id="1.10.8.430">
    <property type="entry name" value="Helical domain of apoptotic protease-activating factors"/>
    <property type="match status" value="1"/>
</dbReference>
<dbReference type="SUPFAM" id="SSF52540">
    <property type="entry name" value="P-loop containing nucleoside triphosphate hydrolases"/>
    <property type="match status" value="1"/>
</dbReference>
<dbReference type="InterPro" id="IPR036388">
    <property type="entry name" value="WH-like_DNA-bd_sf"/>
</dbReference>
<keyword evidence="1" id="KW-0677">Repeat</keyword>
<evidence type="ECO:0000256" key="1">
    <source>
        <dbReference type="ARBA" id="ARBA00022737"/>
    </source>
</evidence>
<dbReference type="PANTHER" id="PTHR36766">
    <property type="entry name" value="PLANT BROAD-SPECTRUM MILDEW RESISTANCE PROTEIN RPW8"/>
    <property type="match status" value="1"/>
</dbReference>
<dbReference type="EMBL" id="JARAOO010000003">
    <property type="protein sequence ID" value="KAJ7976783.1"/>
    <property type="molecule type" value="Genomic_DNA"/>
</dbReference>
<dbReference type="InterPro" id="IPR042197">
    <property type="entry name" value="Apaf_helical"/>
</dbReference>
<organism evidence="5 6">
    <name type="scientific">Quillaja saponaria</name>
    <name type="common">Soap bark tree</name>
    <dbReference type="NCBI Taxonomy" id="32244"/>
    <lineage>
        <taxon>Eukaryota</taxon>
        <taxon>Viridiplantae</taxon>
        <taxon>Streptophyta</taxon>
        <taxon>Embryophyta</taxon>
        <taxon>Tracheophyta</taxon>
        <taxon>Spermatophyta</taxon>
        <taxon>Magnoliopsida</taxon>
        <taxon>eudicotyledons</taxon>
        <taxon>Gunneridae</taxon>
        <taxon>Pentapetalae</taxon>
        <taxon>rosids</taxon>
        <taxon>fabids</taxon>
        <taxon>Fabales</taxon>
        <taxon>Quillajaceae</taxon>
        <taxon>Quillaja</taxon>
    </lineage>
</organism>
<evidence type="ECO:0000259" key="4">
    <source>
        <dbReference type="Pfam" id="PF23559"/>
    </source>
</evidence>
<dbReference type="Gene3D" id="3.40.50.300">
    <property type="entry name" value="P-loop containing nucleotide triphosphate hydrolases"/>
    <property type="match status" value="1"/>
</dbReference>
<dbReference type="FunFam" id="3.40.50.300:FF:001091">
    <property type="entry name" value="Probable disease resistance protein At1g61300"/>
    <property type="match status" value="1"/>
</dbReference>
<evidence type="ECO:0000256" key="2">
    <source>
        <dbReference type="ARBA" id="ARBA00022821"/>
    </source>
</evidence>
<dbReference type="GO" id="GO:0043531">
    <property type="term" value="F:ADP binding"/>
    <property type="evidence" value="ECO:0007669"/>
    <property type="project" value="InterPro"/>
</dbReference>
<evidence type="ECO:0000313" key="6">
    <source>
        <dbReference type="Proteomes" id="UP001163823"/>
    </source>
</evidence>
<comment type="caution">
    <text evidence="5">The sequence shown here is derived from an EMBL/GenBank/DDBJ whole genome shotgun (WGS) entry which is preliminary data.</text>
</comment>
<name>A0AAD7Q8K2_QUISA</name>